<protein>
    <submittedName>
        <fullName evidence="2">Uncharacterized protein</fullName>
    </submittedName>
</protein>
<dbReference type="RefSeq" id="WP_225690200.1">
    <property type="nucleotide sequence ID" value="NZ_JAERSE020000005.1"/>
</dbReference>
<keyword evidence="3" id="KW-1185">Reference proteome</keyword>
<evidence type="ECO:0000313" key="3">
    <source>
        <dbReference type="Proteomes" id="UP000618240"/>
    </source>
</evidence>
<organism evidence="2 3">
    <name type="scientific">Chryseobacterium tagetis</name>
    <dbReference type="NCBI Taxonomy" id="2801334"/>
    <lineage>
        <taxon>Bacteria</taxon>
        <taxon>Pseudomonadati</taxon>
        <taxon>Bacteroidota</taxon>
        <taxon>Flavobacteriia</taxon>
        <taxon>Flavobacteriales</taxon>
        <taxon>Weeksellaceae</taxon>
        <taxon>Chryseobacterium group</taxon>
        <taxon>Chryseobacterium</taxon>
    </lineage>
</organism>
<accession>A0ABS8A6C0</accession>
<reference evidence="2 3" key="1">
    <citation type="submission" date="2021-09" db="EMBL/GenBank/DDBJ databases">
        <title>Genome sequencing and assembly of Chryseobacterium sp. RG1.</title>
        <authorList>
            <person name="Chhetri G."/>
        </authorList>
    </citation>
    <scope>NUCLEOTIDE SEQUENCE [LARGE SCALE GENOMIC DNA]</scope>
    <source>
        <strain evidence="2 3">RG1</strain>
    </source>
</reference>
<evidence type="ECO:0000313" key="2">
    <source>
        <dbReference type="EMBL" id="MCA6069002.1"/>
    </source>
</evidence>
<dbReference type="Proteomes" id="UP000618240">
    <property type="component" value="Unassembled WGS sequence"/>
</dbReference>
<gene>
    <name evidence="2" type="ORF">JI747_017690</name>
</gene>
<feature type="region of interest" description="Disordered" evidence="1">
    <location>
        <begin position="62"/>
        <end position="102"/>
    </location>
</feature>
<sequence>MMTESEISCEWVEESYFTACSSNEHFNGEASISQGGPCKANVQSQLVINVVHRCKLIASTALGDDGTGGGGGTPGSGGGLGGGNEEPEIPTKPNLPPSKGNNNPCEKIKAQRADINFQNKIADLQGKTRLKKETGYIQRANGEYTYKDNASATNQANELSLPTAEEPANQDIIAYLHTHVDDYEYYDPENPVITITKKGFKIFSPADISYFMTMIKNAQDAGRPLGDVYAVLVSSLKNYQIRFTGNQYQIKTFTADQKETFRETFIKYMSKNKKMSLELKFLKFIDESMNTKGVSLYRLNSDGTTAEIKLNADKTDLVEITCP</sequence>
<evidence type="ECO:0000256" key="1">
    <source>
        <dbReference type="SAM" id="MobiDB-lite"/>
    </source>
</evidence>
<proteinExistence type="predicted"/>
<comment type="caution">
    <text evidence="2">The sequence shown here is derived from an EMBL/GenBank/DDBJ whole genome shotgun (WGS) entry which is preliminary data.</text>
</comment>
<feature type="compositionally biased region" description="Gly residues" evidence="1">
    <location>
        <begin position="65"/>
        <end position="84"/>
    </location>
</feature>
<name>A0ABS8A6C0_9FLAO</name>
<dbReference type="EMBL" id="JAERSE020000005">
    <property type="protein sequence ID" value="MCA6069002.1"/>
    <property type="molecule type" value="Genomic_DNA"/>
</dbReference>